<feature type="region of interest" description="Disordered" evidence="1">
    <location>
        <begin position="111"/>
        <end position="130"/>
    </location>
</feature>
<gene>
    <name evidence="2" type="ORF">EC580_01115</name>
</gene>
<accession>A0A3M8RZ08</accession>
<protein>
    <submittedName>
        <fullName evidence="2">Uncharacterized protein</fullName>
    </submittedName>
</protein>
<organism evidence="2">
    <name type="scientific">Acidithiobacillus sulfuriphilus</name>
    <dbReference type="NCBI Taxonomy" id="1867749"/>
    <lineage>
        <taxon>Bacteria</taxon>
        <taxon>Pseudomonadati</taxon>
        <taxon>Pseudomonadota</taxon>
        <taxon>Acidithiobacillia</taxon>
        <taxon>Acidithiobacillales</taxon>
        <taxon>Acidithiobacillaceae</taxon>
        <taxon>Acidithiobacillus</taxon>
    </lineage>
</organism>
<proteinExistence type="predicted"/>
<evidence type="ECO:0000313" key="2">
    <source>
        <dbReference type="EMBL" id="RNF72822.1"/>
    </source>
</evidence>
<dbReference type="EMBL" id="RIZI01000081">
    <property type="protein sequence ID" value="RNF72822.1"/>
    <property type="molecule type" value="Genomic_DNA"/>
</dbReference>
<dbReference type="AlphaFoldDB" id="A0A3M8RZ08"/>
<comment type="caution">
    <text evidence="2">The sequence shown here is derived from an EMBL/GenBank/DDBJ whole genome shotgun (WGS) entry which is preliminary data.</text>
</comment>
<name>A0A3M8RZ08_9PROT</name>
<evidence type="ECO:0000256" key="1">
    <source>
        <dbReference type="SAM" id="MobiDB-lite"/>
    </source>
</evidence>
<sequence>MPEIGPFSDFVGEIPSILPFGADFGRGTPQAVSRRRRSRYRQGNYLGVDLCLPVPQVQIVPAPFPGEDPGLRRELRQGAPGLGVAPPLRPPTFVETQGGAGEEMARPVKTNAGRRTTGPHRLKFLPPHRDLCHGAKVDNARKWRNEARSRGQEAQTLGRRGQGNMMVGMQNMADPRHRIPCQHPVQVRFHIFREGIHQSTVVAFRIPENITTARHPWGRPLFNMHGRHSLATSVFKFLLMQ</sequence>
<reference evidence="2" key="1">
    <citation type="submission" date="2018-10" db="EMBL/GenBank/DDBJ databases">
        <title>Acidithiobacillus sulfuriphilus sp. nov.: an extremely acidophilic sulfur-oxidizing chemolithotroph isolated from a neutral pH environment.</title>
        <authorList>
            <person name="Falagan C."/>
            <person name="Moya-Beltran A."/>
            <person name="Quatrini R."/>
            <person name="Johnson D.B."/>
        </authorList>
    </citation>
    <scope>NUCLEOTIDE SEQUENCE [LARGE SCALE GENOMIC DNA]</scope>
    <source>
        <strain evidence="2">CJ-2</strain>
    </source>
</reference>